<dbReference type="Gramene" id="OMO49403">
    <property type="protein sequence ID" value="OMO49403"/>
    <property type="gene ID" value="CCACVL1_31023"/>
</dbReference>
<name>A0A1R3FU73_COCAP</name>
<gene>
    <name evidence="2" type="ORF">CCACVL1_31023</name>
</gene>
<evidence type="ECO:0000313" key="3">
    <source>
        <dbReference type="Proteomes" id="UP000188268"/>
    </source>
</evidence>
<accession>A0A1R3FU73</accession>
<reference evidence="2 3" key="1">
    <citation type="submission" date="2013-09" db="EMBL/GenBank/DDBJ databases">
        <title>Corchorus capsularis genome sequencing.</title>
        <authorList>
            <person name="Alam M."/>
            <person name="Haque M.S."/>
            <person name="Islam M.S."/>
            <person name="Emdad E.M."/>
            <person name="Islam M.M."/>
            <person name="Ahmed B."/>
            <person name="Halim A."/>
            <person name="Hossen Q.M.M."/>
            <person name="Hossain M.Z."/>
            <person name="Ahmed R."/>
            <person name="Khan M.M."/>
            <person name="Islam R."/>
            <person name="Rashid M.M."/>
            <person name="Khan S.A."/>
            <person name="Rahman M.S."/>
            <person name="Alam M."/>
        </authorList>
    </citation>
    <scope>NUCLEOTIDE SEQUENCE [LARGE SCALE GENOMIC DNA]</scope>
    <source>
        <strain evidence="3">cv. CVL-1</strain>
        <tissue evidence="2">Whole seedling</tissue>
    </source>
</reference>
<sequence>MTQQGSPADPRQTKLVASRSSTNKARCQQTSNDEQTGIGITSRELIDKRSHLWKFAPITVRPSKV</sequence>
<evidence type="ECO:0000256" key="1">
    <source>
        <dbReference type="SAM" id="MobiDB-lite"/>
    </source>
</evidence>
<proteinExistence type="predicted"/>
<feature type="compositionally biased region" description="Polar residues" evidence="1">
    <location>
        <begin position="18"/>
        <end position="36"/>
    </location>
</feature>
<dbReference type="AlphaFoldDB" id="A0A1R3FU73"/>
<comment type="caution">
    <text evidence="2">The sequence shown here is derived from an EMBL/GenBank/DDBJ whole genome shotgun (WGS) entry which is preliminary data.</text>
</comment>
<evidence type="ECO:0000313" key="2">
    <source>
        <dbReference type="EMBL" id="OMO49403.1"/>
    </source>
</evidence>
<feature type="region of interest" description="Disordered" evidence="1">
    <location>
        <begin position="1"/>
        <end position="36"/>
    </location>
</feature>
<dbReference type="EMBL" id="AWWV01016494">
    <property type="protein sequence ID" value="OMO49403.1"/>
    <property type="molecule type" value="Genomic_DNA"/>
</dbReference>
<protein>
    <submittedName>
        <fullName evidence="2">Uncharacterized protein</fullName>
    </submittedName>
</protein>
<dbReference type="Proteomes" id="UP000188268">
    <property type="component" value="Unassembled WGS sequence"/>
</dbReference>
<keyword evidence="3" id="KW-1185">Reference proteome</keyword>
<organism evidence="2 3">
    <name type="scientific">Corchorus capsularis</name>
    <name type="common">Jute</name>
    <dbReference type="NCBI Taxonomy" id="210143"/>
    <lineage>
        <taxon>Eukaryota</taxon>
        <taxon>Viridiplantae</taxon>
        <taxon>Streptophyta</taxon>
        <taxon>Embryophyta</taxon>
        <taxon>Tracheophyta</taxon>
        <taxon>Spermatophyta</taxon>
        <taxon>Magnoliopsida</taxon>
        <taxon>eudicotyledons</taxon>
        <taxon>Gunneridae</taxon>
        <taxon>Pentapetalae</taxon>
        <taxon>rosids</taxon>
        <taxon>malvids</taxon>
        <taxon>Malvales</taxon>
        <taxon>Malvaceae</taxon>
        <taxon>Grewioideae</taxon>
        <taxon>Apeibeae</taxon>
        <taxon>Corchorus</taxon>
    </lineage>
</organism>